<evidence type="ECO:0000256" key="1">
    <source>
        <dbReference type="ARBA" id="ARBA00022603"/>
    </source>
</evidence>
<dbReference type="GO" id="GO:0032259">
    <property type="term" value="P:methylation"/>
    <property type="evidence" value="ECO:0007669"/>
    <property type="project" value="UniProtKB-KW"/>
</dbReference>
<dbReference type="GO" id="GO:0008168">
    <property type="term" value="F:methyltransferase activity"/>
    <property type="evidence" value="ECO:0007669"/>
    <property type="project" value="UniProtKB-KW"/>
</dbReference>
<organism evidence="4 5">
    <name type="scientific">Actinokineospora auranticolor</name>
    <dbReference type="NCBI Taxonomy" id="155976"/>
    <lineage>
        <taxon>Bacteria</taxon>
        <taxon>Bacillati</taxon>
        <taxon>Actinomycetota</taxon>
        <taxon>Actinomycetes</taxon>
        <taxon>Pseudonocardiales</taxon>
        <taxon>Pseudonocardiaceae</taxon>
        <taxon>Actinokineospora</taxon>
    </lineage>
</organism>
<reference evidence="4 5" key="1">
    <citation type="submission" date="2018-02" db="EMBL/GenBank/DDBJ databases">
        <title>Genomic Encyclopedia of Archaeal and Bacterial Type Strains, Phase II (KMG-II): from individual species to whole genera.</title>
        <authorList>
            <person name="Goeker M."/>
        </authorList>
    </citation>
    <scope>NUCLEOTIDE SEQUENCE [LARGE SCALE GENOMIC DNA]</scope>
    <source>
        <strain evidence="4 5">YU 961-1</strain>
    </source>
</reference>
<dbReference type="InterPro" id="IPR029063">
    <property type="entry name" value="SAM-dependent_MTases_sf"/>
</dbReference>
<protein>
    <submittedName>
        <fullName evidence="4">Methyltransferase family protein</fullName>
    </submittedName>
</protein>
<feature type="domain" description="Methyltransferase" evidence="3">
    <location>
        <begin position="46"/>
        <end position="139"/>
    </location>
</feature>
<comment type="caution">
    <text evidence="4">The sequence shown here is derived from an EMBL/GenBank/DDBJ whole genome shotgun (WGS) entry which is preliminary data.</text>
</comment>
<dbReference type="CDD" id="cd02440">
    <property type="entry name" value="AdoMet_MTases"/>
    <property type="match status" value="1"/>
</dbReference>
<dbReference type="PANTHER" id="PTHR44942:SF4">
    <property type="entry name" value="METHYLTRANSFERASE TYPE 11 DOMAIN-CONTAINING PROTEIN"/>
    <property type="match status" value="1"/>
</dbReference>
<dbReference type="Pfam" id="PF13649">
    <property type="entry name" value="Methyltransf_25"/>
    <property type="match status" value="1"/>
</dbReference>
<dbReference type="SUPFAM" id="SSF53335">
    <property type="entry name" value="S-adenosyl-L-methionine-dependent methyltransferases"/>
    <property type="match status" value="1"/>
</dbReference>
<accession>A0A2S6GMD3</accession>
<name>A0A2S6GMD3_9PSEU</name>
<dbReference type="Proteomes" id="UP000239203">
    <property type="component" value="Unassembled WGS sequence"/>
</dbReference>
<dbReference type="InterPro" id="IPR041698">
    <property type="entry name" value="Methyltransf_25"/>
</dbReference>
<gene>
    <name evidence="4" type="ORF">CLV40_110106</name>
</gene>
<dbReference type="PANTHER" id="PTHR44942">
    <property type="entry name" value="METHYLTRANSF_11 DOMAIN-CONTAINING PROTEIN"/>
    <property type="match status" value="1"/>
</dbReference>
<evidence type="ECO:0000313" key="5">
    <source>
        <dbReference type="Proteomes" id="UP000239203"/>
    </source>
</evidence>
<dbReference type="AlphaFoldDB" id="A0A2S6GMD3"/>
<keyword evidence="5" id="KW-1185">Reference proteome</keyword>
<dbReference type="OrthoDB" id="9797252at2"/>
<dbReference type="Gene3D" id="3.40.50.150">
    <property type="entry name" value="Vaccinia Virus protein VP39"/>
    <property type="match status" value="1"/>
</dbReference>
<dbReference type="RefSeq" id="WP_104480382.1">
    <property type="nucleotide sequence ID" value="NZ_CP154825.1"/>
</dbReference>
<keyword evidence="2 4" id="KW-0808">Transferase</keyword>
<sequence>MTATAERDPGFGGEVPDFYHRFRRGYPDRVVDVVVAAFDLTPLDAVVDLGCGTGQLTRPLAPRVGSVLGVDPEPDMLVRARAVEENPANVGWLLGSDAELSGLAALLRPLGAITVGQALHWMDRTRLFATAHPLLRPGGGVAVVTNGVPLWQQDSDWSRALRGHLSAWLGKPLIDTCGTDPDSQRRVRDDLRAAGYAIGLQVVGYAAHPTADEIIGGVYSALPHQLLPAPADRPDFDARLRAVLDPFAPFTEYVEVTILTGARR</sequence>
<keyword evidence="1 4" id="KW-0489">Methyltransferase</keyword>
<evidence type="ECO:0000313" key="4">
    <source>
        <dbReference type="EMBL" id="PPK66402.1"/>
    </source>
</evidence>
<evidence type="ECO:0000259" key="3">
    <source>
        <dbReference type="Pfam" id="PF13649"/>
    </source>
</evidence>
<evidence type="ECO:0000256" key="2">
    <source>
        <dbReference type="ARBA" id="ARBA00022679"/>
    </source>
</evidence>
<dbReference type="EMBL" id="PTIX01000010">
    <property type="protein sequence ID" value="PPK66402.1"/>
    <property type="molecule type" value="Genomic_DNA"/>
</dbReference>
<proteinExistence type="predicted"/>
<dbReference type="InterPro" id="IPR051052">
    <property type="entry name" value="Diverse_substrate_MTase"/>
</dbReference>